<dbReference type="InterPro" id="IPR036412">
    <property type="entry name" value="HAD-like_sf"/>
</dbReference>
<sequence>MRPKRYSCNAVLNDRAYWLGGASFDLFGCILSDAGKGHFVRELKRHGVEVTCFGNSSSDLPMLR</sequence>
<accession>A0A1H5YJK7</accession>
<dbReference type="EMBL" id="FNVD01000019">
    <property type="protein sequence ID" value="SEG24184.1"/>
    <property type="molecule type" value="Genomic_DNA"/>
</dbReference>
<gene>
    <name evidence="1" type="ORF">SAMN05421751_11933</name>
</gene>
<name>A0A1H5YJK7_9RHOB</name>
<proteinExistence type="predicted"/>
<dbReference type="Proteomes" id="UP000236742">
    <property type="component" value="Unassembled WGS sequence"/>
</dbReference>
<protein>
    <submittedName>
        <fullName evidence="1">Uncharacterized protein</fullName>
    </submittedName>
</protein>
<dbReference type="AlphaFoldDB" id="A0A1H5YJK7"/>
<organism evidence="1 2">
    <name type="scientific">Jhaorihella thermophila</name>
    <dbReference type="NCBI Taxonomy" id="488547"/>
    <lineage>
        <taxon>Bacteria</taxon>
        <taxon>Pseudomonadati</taxon>
        <taxon>Pseudomonadota</taxon>
        <taxon>Alphaproteobacteria</taxon>
        <taxon>Rhodobacterales</taxon>
        <taxon>Paracoccaceae</taxon>
        <taxon>Jhaorihella</taxon>
    </lineage>
</organism>
<dbReference type="SUPFAM" id="SSF56784">
    <property type="entry name" value="HAD-like"/>
    <property type="match status" value="1"/>
</dbReference>
<evidence type="ECO:0000313" key="1">
    <source>
        <dbReference type="EMBL" id="SEG24184.1"/>
    </source>
</evidence>
<evidence type="ECO:0000313" key="2">
    <source>
        <dbReference type="Proteomes" id="UP000236742"/>
    </source>
</evidence>
<keyword evidence="2" id="KW-1185">Reference proteome</keyword>
<reference evidence="1 2" key="1">
    <citation type="submission" date="2016-10" db="EMBL/GenBank/DDBJ databases">
        <authorList>
            <person name="de Groot N.N."/>
        </authorList>
    </citation>
    <scope>NUCLEOTIDE SEQUENCE [LARGE SCALE GENOMIC DNA]</scope>
    <source>
        <strain evidence="1 2">DSM 23413</strain>
    </source>
</reference>